<dbReference type="Pfam" id="PF19780">
    <property type="entry name" value="DUF6265"/>
    <property type="match status" value="1"/>
</dbReference>
<feature type="domain" description="DUF6265" evidence="1">
    <location>
        <begin position="15"/>
        <end position="123"/>
    </location>
</feature>
<protein>
    <recommendedName>
        <fullName evidence="1">DUF6265 domain-containing protein</fullName>
    </recommendedName>
</protein>
<name>A0AAT9GI47_9BACT</name>
<dbReference type="EMBL" id="AP029612">
    <property type="protein sequence ID" value="BFG70185.1"/>
    <property type="molecule type" value="Genomic_DNA"/>
</dbReference>
<reference evidence="2" key="1">
    <citation type="submission" date="2024-02" db="EMBL/GenBank/DDBJ databases">
        <title>Sediminibacterium planktonica sp. nov. and Sediminibacterium longus sp. nov., isolated from surface lake and river water.</title>
        <authorList>
            <person name="Watanabe K."/>
            <person name="Takemine S."/>
            <person name="Ishii Y."/>
            <person name="Ogata Y."/>
            <person name="Shindo C."/>
            <person name="Suda W."/>
        </authorList>
    </citation>
    <scope>NUCLEOTIDE SEQUENCE</scope>
    <source>
        <strain evidence="2">KACHI17</strain>
    </source>
</reference>
<organism evidence="2">
    <name type="scientific">Sediminibacterium sp. KACHI17</name>
    <dbReference type="NCBI Taxonomy" id="1751071"/>
    <lineage>
        <taxon>Bacteria</taxon>
        <taxon>Pseudomonadati</taxon>
        <taxon>Bacteroidota</taxon>
        <taxon>Chitinophagia</taxon>
        <taxon>Chitinophagales</taxon>
        <taxon>Chitinophagaceae</taxon>
        <taxon>Sediminibacterium</taxon>
    </lineage>
</organism>
<proteinExistence type="predicted"/>
<sequence>MGSIISYGQNNSAVQWMIGTWKISTPQGTILEIWQTKNDSTLQGRSLFVKSNGDSIPQETIELAYRKGDWYYSPTVMNQNDGNAVPFKIIFMRGTEFISENPTHDFPQRIAYRRIKQHMYASIEGKRNGKYSKQNFDFTNE</sequence>
<evidence type="ECO:0000313" key="2">
    <source>
        <dbReference type="EMBL" id="BFG70185.1"/>
    </source>
</evidence>
<evidence type="ECO:0000259" key="1">
    <source>
        <dbReference type="Pfam" id="PF19780"/>
    </source>
</evidence>
<accession>A0AAT9GI47</accession>
<gene>
    <name evidence="2" type="ORF">KACHI17_10660</name>
</gene>
<dbReference type="AlphaFoldDB" id="A0AAT9GI47"/>
<dbReference type="InterPro" id="IPR046232">
    <property type="entry name" value="DUF6265"/>
</dbReference>